<dbReference type="Gene3D" id="3.30.710.10">
    <property type="entry name" value="Potassium Channel Kv1.1, Chain A"/>
    <property type="match status" value="1"/>
</dbReference>
<protein>
    <submittedName>
        <fullName evidence="3">BTB domain-containing protein</fullName>
    </submittedName>
</protein>
<keyword evidence="2" id="KW-1185">Reference proteome</keyword>
<dbReference type="CDD" id="cd18186">
    <property type="entry name" value="BTB_POZ_ZBTB_KLHL-like"/>
    <property type="match status" value="1"/>
</dbReference>
<dbReference type="SUPFAM" id="SSF54695">
    <property type="entry name" value="POZ domain"/>
    <property type="match status" value="1"/>
</dbReference>
<dbReference type="InterPro" id="IPR011333">
    <property type="entry name" value="SKP1/BTB/POZ_sf"/>
</dbReference>
<evidence type="ECO:0000313" key="2">
    <source>
        <dbReference type="Proteomes" id="UP000492821"/>
    </source>
</evidence>
<accession>A0A7E4UST0</accession>
<dbReference type="SMART" id="SM00225">
    <property type="entry name" value="BTB"/>
    <property type="match status" value="1"/>
</dbReference>
<evidence type="ECO:0000259" key="1">
    <source>
        <dbReference type="PROSITE" id="PS50097"/>
    </source>
</evidence>
<evidence type="ECO:0000313" key="3">
    <source>
        <dbReference type="WBParaSite" id="Pan_g12410.t1"/>
    </source>
</evidence>
<dbReference type="Pfam" id="PF00651">
    <property type="entry name" value="BTB"/>
    <property type="match status" value="1"/>
</dbReference>
<dbReference type="InterPro" id="IPR000210">
    <property type="entry name" value="BTB/POZ_dom"/>
</dbReference>
<dbReference type="CDD" id="cd14733">
    <property type="entry name" value="BACK"/>
    <property type="match status" value="1"/>
</dbReference>
<dbReference type="PANTHER" id="PTHR24413">
    <property type="entry name" value="SPECKLE-TYPE POZ PROTEIN"/>
    <property type="match status" value="1"/>
</dbReference>
<name>A0A7E4UST0_PANRE</name>
<dbReference type="PROSITE" id="PS50097">
    <property type="entry name" value="BTB"/>
    <property type="match status" value="1"/>
</dbReference>
<dbReference type="AlphaFoldDB" id="A0A7E4UST0"/>
<dbReference type="WBParaSite" id="Pan_g12410.t1">
    <property type="protein sequence ID" value="Pan_g12410.t1"/>
    <property type="gene ID" value="Pan_g12410"/>
</dbReference>
<organism evidence="2 3">
    <name type="scientific">Panagrellus redivivus</name>
    <name type="common">Microworm</name>
    <dbReference type="NCBI Taxonomy" id="6233"/>
    <lineage>
        <taxon>Eukaryota</taxon>
        <taxon>Metazoa</taxon>
        <taxon>Ecdysozoa</taxon>
        <taxon>Nematoda</taxon>
        <taxon>Chromadorea</taxon>
        <taxon>Rhabditida</taxon>
        <taxon>Tylenchina</taxon>
        <taxon>Panagrolaimomorpha</taxon>
        <taxon>Panagrolaimoidea</taxon>
        <taxon>Panagrolaimidae</taxon>
        <taxon>Panagrellus</taxon>
    </lineage>
</organism>
<feature type="domain" description="BTB" evidence="1">
    <location>
        <begin position="137"/>
        <end position="204"/>
    </location>
</feature>
<reference evidence="3" key="2">
    <citation type="submission" date="2020-10" db="UniProtKB">
        <authorList>
            <consortium name="WormBaseParasite"/>
        </authorList>
    </citation>
    <scope>IDENTIFICATION</scope>
</reference>
<proteinExistence type="predicted"/>
<sequence length="386" mass="43484">MSYIDTVSITLTETDLKENKPGQSIKTPERGVLFSEIVWFIEWFSSHYGNTLLFLHVKVAVKAKFTITVDGASIERSVTSDLAKNVRSEGICLLHDELAPMFRDGKLSLTCNVEFGPSPPFNPSIPRLFLCSSHIPTDFEIVVDSKTLKVHKSFLSLISPVFHASFSHDTLESRTGKQTIDNFDFDTVKAALDYCYGHRLKDASVNNIVEILRFADKYDIKDVVTQLESVPTSNLSVENFAIIVHYAYYCSKDSLLQACIQFFMKHQGTIKTDSEFVTLPPALVIHVLKSAFNLKTDIDVCRYAHKNGINFITDHIEAPLIESMTMENFCPAVIYAWECGRENLKEVLAKFFNNNRDEATSLDAFLDIPLETVHASGKDPTPDVYQ</sequence>
<reference evidence="2" key="1">
    <citation type="journal article" date="2013" name="Genetics">
        <title>The draft genome and transcriptome of Panagrellus redivivus are shaped by the harsh demands of a free-living lifestyle.</title>
        <authorList>
            <person name="Srinivasan J."/>
            <person name="Dillman A.R."/>
            <person name="Macchietto M.G."/>
            <person name="Heikkinen L."/>
            <person name="Lakso M."/>
            <person name="Fracchia K.M."/>
            <person name="Antoshechkin I."/>
            <person name="Mortazavi A."/>
            <person name="Wong G."/>
            <person name="Sternberg P.W."/>
        </authorList>
    </citation>
    <scope>NUCLEOTIDE SEQUENCE [LARGE SCALE GENOMIC DNA]</scope>
    <source>
        <strain evidence="2">MT8872</strain>
    </source>
</reference>
<dbReference type="Proteomes" id="UP000492821">
    <property type="component" value="Unassembled WGS sequence"/>
</dbReference>